<dbReference type="InterPro" id="IPR045133">
    <property type="entry name" value="IRE1/2-like"/>
</dbReference>
<name>A0A162ED32_9CRUS</name>
<dbReference type="SMART" id="SM00220">
    <property type="entry name" value="S_TKc"/>
    <property type="match status" value="1"/>
</dbReference>
<gene>
    <name evidence="6" type="ORF">APZ42_026555</name>
</gene>
<evidence type="ECO:0000256" key="3">
    <source>
        <dbReference type="PROSITE-ProRule" id="PRU10141"/>
    </source>
</evidence>
<dbReference type="GO" id="GO:1990604">
    <property type="term" value="C:IRE1-TRAF2-ASK1 complex"/>
    <property type="evidence" value="ECO:0007669"/>
    <property type="project" value="TreeGrafter"/>
</dbReference>
<dbReference type="GO" id="GO:0036498">
    <property type="term" value="P:IRE1-mediated unfolded protein response"/>
    <property type="evidence" value="ECO:0007669"/>
    <property type="project" value="TreeGrafter"/>
</dbReference>
<protein>
    <recommendedName>
        <fullName evidence="5">Protein kinase domain-containing protein</fullName>
    </recommendedName>
</protein>
<dbReference type="Gene3D" id="1.10.510.10">
    <property type="entry name" value="Transferase(Phosphotransferase) domain 1"/>
    <property type="match status" value="1"/>
</dbReference>
<dbReference type="Gene3D" id="3.30.200.20">
    <property type="entry name" value="Phosphorylase Kinase, domain 1"/>
    <property type="match status" value="1"/>
</dbReference>
<dbReference type="OrthoDB" id="6358482at2759"/>
<keyword evidence="1 3" id="KW-0547">Nucleotide-binding</keyword>
<feature type="binding site" evidence="3">
    <location>
        <position position="36"/>
    </location>
    <ligand>
        <name>ATP</name>
        <dbReference type="ChEBI" id="CHEBI:30616"/>
    </ligand>
</feature>
<evidence type="ECO:0000259" key="5">
    <source>
        <dbReference type="PROSITE" id="PS50011"/>
    </source>
</evidence>
<proteinExistence type="inferred from homology"/>
<dbReference type="InterPro" id="IPR000719">
    <property type="entry name" value="Prot_kinase_dom"/>
</dbReference>
<keyword evidence="2 3" id="KW-0067">ATP-binding</keyword>
<comment type="caution">
    <text evidence="6">The sequence shown here is derived from an EMBL/GenBank/DDBJ whole genome shotgun (WGS) entry which is preliminary data.</text>
</comment>
<dbReference type="EMBL" id="LRGB01002081">
    <property type="protein sequence ID" value="KZS09260.1"/>
    <property type="molecule type" value="Genomic_DNA"/>
</dbReference>
<feature type="domain" description="Protein kinase" evidence="5">
    <location>
        <begin position="9"/>
        <end position="278"/>
    </location>
</feature>
<dbReference type="AlphaFoldDB" id="A0A162ED32"/>
<dbReference type="GO" id="GO:0004674">
    <property type="term" value="F:protein serine/threonine kinase activity"/>
    <property type="evidence" value="ECO:0007669"/>
    <property type="project" value="UniProtKB-KW"/>
</dbReference>
<evidence type="ECO:0000256" key="4">
    <source>
        <dbReference type="RuleBase" id="RU000304"/>
    </source>
</evidence>
<dbReference type="PROSITE" id="PS00107">
    <property type="entry name" value="PROTEIN_KINASE_ATP"/>
    <property type="match status" value="1"/>
</dbReference>
<evidence type="ECO:0000313" key="7">
    <source>
        <dbReference type="Proteomes" id="UP000076858"/>
    </source>
</evidence>
<keyword evidence="4" id="KW-0723">Serine/threonine-protein kinase</keyword>
<dbReference type="STRING" id="35525.A0A162ED32"/>
<dbReference type="PANTHER" id="PTHR13954">
    <property type="entry name" value="IRE1-RELATED"/>
    <property type="match status" value="1"/>
</dbReference>
<keyword evidence="4" id="KW-0808">Transferase</keyword>
<evidence type="ECO:0000256" key="2">
    <source>
        <dbReference type="ARBA" id="ARBA00022840"/>
    </source>
</evidence>
<dbReference type="GO" id="GO:0051082">
    <property type="term" value="F:unfolded protein binding"/>
    <property type="evidence" value="ECO:0007669"/>
    <property type="project" value="TreeGrafter"/>
</dbReference>
<dbReference type="InterPro" id="IPR017441">
    <property type="entry name" value="Protein_kinase_ATP_BS"/>
</dbReference>
<dbReference type="GO" id="GO:0004521">
    <property type="term" value="F:RNA endonuclease activity"/>
    <property type="evidence" value="ECO:0007669"/>
    <property type="project" value="InterPro"/>
</dbReference>
<sequence length="344" mass="39264">MATDPSRSYDGSAPLGQGGYGSVFLGEFEGRKAAVKRVEVFRIGNDNEEKALKQLDHPNIVKLFYSEKDNNFKYFYLELCDASLDQVFLRPDNPKKYKGPPLPRYTDVFRQLALGLEHIHSKNLIHRDIKPENVLISVRSNDQVNDITIKWADFGLSKSVNERGTCTLSGVKGTKNWFAPELLKLLLDGRKTIEARGSVKSDVFSLGLVFGYLLLDGKHLYGSNEFQIKKNIIKKQMPMDVLEKLKECCGDEILGLMLKDDPNERITSTNIVLGLKLMEDKLSSKVRELIQKSSPDLIERIKHFSRLGFDVNAKDEYGRNALHHLCKIYKTQKIILEIVYYQFD</sequence>
<evidence type="ECO:0000313" key="6">
    <source>
        <dbReference type="EMBL" id="KZS09260.1"/>
    </source>
</evidence>
<dbReference type="Proteomes" id="UP000076858">
    <property type="component" value="Unassembled WGS sequence"/>
</dbReference>
<dbReference type="InterPro" id="IPR011009">
    <property type="entry name" value="Kinase-like_dom_sf"/>
</dbReference>
<dbReference type="GO" id="GO:0005524">
    <property type="term" value="F:ATP binding"/>
    <property type="evidence" value="ECO:0007669"/>
    <property type="project" value="UniProtKB-UniRule"/>
</dbReference>
<reference evidence="6 7" key="1">
    <citation type="submission" date="2016-03" db="EMBL/GenBank/DDBJ databases">
        <title>EvidentialGene: Evidence-directed Construction of Genes on Genomes.</title>
        <authorList>
            <person name="Gilbert D.G."/>
            <person name="Choi J.-H."/>
            <person name="Mockaitis K."/>
            <person name="Colbourne J."/>
            <person name="Pfrender M."/>
        </authorList>
    </citation>
    <scope>NUCLEOTIDE SEQUENCE [LARGE SCALE GENOMIC DNA]</scope>
    <source>
        <strain evidence="6 7">Xinb3</strain>
        <tissue evidence="6">Complete organism</tissue>
    </source>
</reference>
<dbReference type="Pfam" id="PF00069">
    <property type="entry name" value="Pkinase"/>
    <property type="match status" value="1"/>
</dbReference>
<keyword evidence="7" id="KW-1185">Reference proteome</keyword>
<dbReference type="PROSITE" id="PS00108">
    <property type="entry name" value="PROTEIN_KINASE_ST"/>
    <property type="match status" value="1"/>
</dbReference>
<comment type="similarity">
    <text evidence="4">Belongs to the protein kinase superfamily.</text>
</comment>
<evidence type="ECO:0000256" key="1">
    <source>
        <dbReference type="ARBA" id="ARBA00022741"/>
    </source>
</evidence>
<dbReference type="InterPro" id="IPR008271">
    <property type="entry name" value="Ser/Thr_kinase_AS"/>
</dbReference>
<dbReference type="SUPFAM" id="SSF56112">
    <property type="entry name" value="Protein kinase-like (PK-like)"/>
    <property type="match status" value="1"/>
</dbReference>
<dbReference type="PANTHER" id="PTHR13954:SF6">
    <property type="entry name" value="NON-SPECIFIC SERINE_THREONINE PROTEIN KINASE"/>
    <property type="match status" value="1"/>
</dbReference>
<dbReference type="PROSITE" id="PS50011">
    <property type="entry name" value="PROTEIN_KINASE_DOM"/>
    <property type="match status" value="1"/>
</dbReference>
<dbReference type="GO" id="GO:0070059">
    <property type="term" value="P:intrinsic apoptotic signaling pathway in response to endoplasmic reticulum stress"/>
    <property type="evidence" value="ECO:0007669"/>
    <property type="project" value="TreeGrafter"/>
</dbReference>
<keyword evidence="4" id="KW-0418">Kinase</keyword>
<organism evidence="6 7">
    <name type="scientific">Daphnia magna</name>
    <dbReference type="NCBI Taxonomy" id="35525"/>
    <lineage>
        <taxon>Eukaryota</taxon>
        <taxon>Metazoa</taxon>
        <taxon>Ecdysozoa</taxon>
        <taxon>Arthropoda</taxon>
        <taxon>Crustacea</taxon>
        <taxon>Branchiopoda</taxon>
        <taxon>Diplostraca</taxon>
        <taxon>Cladocera</taxon>
        <taxon>Anomopoda</taxon>
        <taxon>Daphniidae</taxon>
        <taxon>Daphnia</taxon>
    </lineage>
</organism>
<accession>A0A162ED32</accession>